<feature type="domain" description="Xylanolytic transcriptional activator regulatory" evidence="2">
    <location>
        <begin position="67"/>
        <end position="141"/>
    </location>
</feature>
<evidence type="ECO:0000259" key="2">
    <source>
        <dbReference type="SMART" id="SM00906"/>
    </source>
</evidence>
<keyword evidence="1" id="KW-0539">Nucleus</keyword>
<evidence type="ECO:0000313" key="4">
    <source>
        <dbReference type="Proteomes" id="UP000053317"/>
    </source>
</evidence>
<dbReference type="EMBL" id="LCWF01000092">
    <property type="protein sequence ID" value="KKY20864.1"/>
    <property type="molecule type" value="Genomic_DNA"/>
</dbReference>
<evidence type="ECO:0000313" key="3">
    <source>
        <dbReference type="EMBL" id="KKY20864.1"/>
    </source>
</evidence>
<dbReference type="AlphaFoldDB" id="A0A0G2EEK7"/>
<comment type="caution">
    <text evidence="3">The sequence shown here is derived from an EMBL/GenBank/DDBJ whole genome shotgun (WGS) entry which is preliminary data.</text>
</comment>
<name>A0A0G2EEK7_PHACM</name>
<dbReference type="InterPro" id="IPR007219">
    <property type="entry name" value="XnlR_reg_dom"/>
</dbReference>
<dbReference type="GO" id="GO:0008270">
    <property type="term" value="F:zinc ion binding"/>
    <property type="evidence" value="ECO:0007669"/>
    <property type="project" value="InterPro"/>
</dbReference>
<dbReference type="PANTHER" id="PTHR46910">
    <property type="entry name" value="TRANSCRIPTION FACTOR PDR1"/>
    <property type="match status" value="1"/>
</dbReference>
<dbReference type="InterPro" id="IPR050987">
    <property type="entry name" value="AtrR-like"/>
</dbReference>
<gene>
    <name evidence="3" type="ORF">UCRPC4_g04025</name>
</gene>
<dbReference type="CDD" id="cd12148">
    <property type="entry name" value="fungal_TF_MHR"/>
    <property type="match status" value="1"/>
</dbReference>
<dbReference type="PANTHER" id="PTHR46910:SF9">
    <property type="entry name" value="MISCELLANEOUS ZN(II)2CYS6 TRANSCRIPTION FACTOR (EUROFUNG)"/>
    <property type="match status" value="1"/>
</dbReference>
<dbReference type="GO" id="GO:0003700">
    <property type="term" value="F:DNA-binding transcription factor activity"/>
    <property type="evidence" value="ECO:0007669"/>
    <property type="project" value="InterPro"/>
</dbReference>
<organism evidence="3 4">
    <name type="scientific">Phaeomoniella chlamydospora</name>
    <name type="common">Phaeoacremonium chlamydosporum</name>
    <dbReference type="NCBI Taxonomy" id="158046"/>
    <lineage>
        <taxon>Eukaryota</taxon>
        <taxon>Fungi</taxon>
        <taxon>Dikarya</taxon>
        <taxon>Ascomycota</taxon>
        <taxon>Pezizomycotina</taxon>
        <taxon>Eurotiomycetes</taxon>
        <taxon>Chaetothyriomycetidae</taxon>
        <taxon>Phaeomoniellales</taxon>
        <taxon>Phaeomoniellaceae</taxon>
        <taxon>Phaeomoniella</taxon>
    </lineage>
</organism>
<dbReference type="Pfam" id="PF04082">
    <property type="entry name" value="Fungal_trans"/>
    <property type="match status" value="1"/>
</dbReference>
<reference evidence="3 4" key="1">
    <citation type="submission" date="2015-05" db="EMBL/GenBank/DDBJ databases">
        <title>Distinctive expansion of gene families associated with plant cell wall degradation and secondary metabolism in the genomes of grapevine trunk pathogens.</title>
        <authorList>
            <person name="Lawrence D.P."/>
            <person name="Travadon R."/>
            <person name="Rolshausen P.E."/>
            <person name="Baumgartner K."/>
        </authorList>
    </citation>
    <scope>NUCLEOTIDE SEQUENCE [LARGE SCALE GENOMIC DNA]</scope>
    <source>
        <strain evidence="3">UCRPC4</strain>
    </source>
</reference>
<dbReference type="Proteomes" id="UP000053317">
    <property type="component" value="Unassembled WGS sequence"/>
</dbReference>
<reference evidence="3 4" key="2">
    <citation type="submission" date="2015-05" db="EMBL/GenBank/DDBJ databases">
        <authorList>
            <person name="Morales-Cruz A."/>
            <person name="Amrine K.C."/>
            <person name="Cantu D."/>
        </authorList>
    </citation>
    <scope>NUCLEOTIDE SEQUENCE [LARGE SCALE GENOMIC DNA]</scope>
    <source>
        <strain evidence="3">UCRPC4</strain>
    </source>
</reference>
<protein>
    <submittedName>
        <fullName evidence="3">Putative c6 transcription factor</fullName>
    </submittedName>
</protein>
<accession>A0A0G2EEK7</accession>
<dbReference type="OrthoDB" id="3266505at2759"/>
<proteinExistence type="predicted"/>
<dbReference type="SMART" id="SM00906">
    <property type="entry name" value="Fungal_trans"/>
    <property type="match status" value="1"/>
</dbReference>
<dbReference type="GO" id="GO:0003677">
    <property type="term" value="F:DNA binding"/>
    <property type="evidence" value="ECO:0007669"/>
    <property type="project" value="InterPro"/>
</dbReference>
<dbReference type="GO" id="GO:0006351">
    <property type="term" value="P:DNA-templated transcription"/>
    <property type="evidence" value="ECO:0007669"/>
    <property type="project" value="InterPro"/>
</dbReference>
<keyword evidence="4" id="KW-1185">Reference proteome</keyword>
<evidence type="ECO:0000256" key="1">
    <source>
        <dbReference type="ARBA" id="ARBA00023242"/>
    </source>
</evidence>
<sequence>MSISLADHRQSGAPMARPVPAYLAFHSFDDAMNSISKVFSNPTSIESIQAAVSVQLFLVSMLRHNAASRLGGAIVRMAFQLGLHRCPVRFSGFSAQDASLRKRLFWTIYCLDRYICQSIGLPLAIRDDDVDVCYAGQERHIQGGPNLPDMTPVDSTTTAYQPPGPDQRLHLLDFLTRHAEIRGQIMELRNKSISHSQADNDRAVAIDAEISKWWNEVDEWLDSHNSSSLFVTSSHKTALAILRYESIIALKRPILATPSQNSAYRAALQDCVNASRSVISILHKALKRITLSELGCDASSIQHAIPLNWPSYTWVVWMSAFMIIHAANEREFPAELAIR</sequence>